<dbReference type="PANTHER" id="PTHR11748:SF119">
    <property type="entry name" value="D-2-HYDROXYGLUTARATE DEHYDROGENASE"/>
    <property type="match status" value="1"/>
</dbReference>
<dbReference type="Gene3D" id="3.30.465.10">
    <property type="match status" value="1"/>
</dbReference>
<dbReference type="EMBL" id="QXGH01000028">
    <property type="protein sequence ID" value="RHW24945.1"/>
    <property type="molecule type" value="Genomic_DNA"/>
</dbReference>
<dbReference type="Gene3D" id="1.10.45.10">
    <property type="entry name" value="Vanillyl-alcohol Oxidase, Chain A, domain 4"/>
    <property type="match status" value="1"/>
</dbReference>
<dbReference type="InterPro" id="IPR016171">
    <property type="entry name" value="Vanillyl_alc_oxidase_C-sub2"/>
</dbReference>
<dbReference type="SUPFAM" id="SSF46548">
    <property type="entry name" value="alpha-helical ferredoxin"/>
    <property type="match status" value="1"/>
</dbReference>
<dbReference type="InterPro" id="IPR004113">
    <property type="entry name" value="FAD-bd_oxidored_4_C"/>
</dbReference>
<dbReference type="RefSeq" id="WP_118927488.1">
    <property type="nucleotide sequence ID" value="NZ_QXGH01000028.1"/>
</dbReference>
<dbReference type="OrthoDB" id="9770306at2"/>
<evidence type="ECO:0000256" key="3">
    <source>
        <dbReference type="ARBA" id="ARBA00022723"/>
    </source>
</evidence>
<dbReference type="Gene3D" id="3.30.70.2740">
    <property type="match status" value="1"/>
</dbReference>
<evidence type="ECO:0000256" key="7">
    <source>
        <dbReference type="ARBA" id="ARBA00023014"/>
    </source>
</evidence>
<dbReference type="GO" id="GO:0051536">
    <property type="term" value="F:iron-sulfur cluster binding"/>
    <property type="evidence" value="ECO:0007669"/>
    <property type="project" value="UniProtKB-KW"/>
</dbReference>
<name>A0A417XXA2_9ACTN</name>
<dbReference type="PROSITE" id="PS00198">
    <property type="entry name" value="4FE4S_FER_1"/>
    <property type="match status" value="1"/>
</dbReference>
<dbReference type="AlphaFoldDB" id="A0A417XXA2"/>
<feature type="domain" description="FAD-binding PCMH-type" evidence="8">
    <location>
        <begin position="46"/>
        <end position="274"/>
    </location>
</feature>
<dbReference type="InterPro" id="IPR017896">
    <property type="entry name" value="4Fe4S_Fe-S-bd"/>
</dbReference>
<evidence type="ECO:0000256" key="6">
    <source>
        <dbReference type="ARBA" id="ARBA00023004"/>
    </source>
</evidence>
<dbReference type="InterPro" id="IPR016166">
    <property type="entry name" value="FAD-bd_PCMH"/>
</dbReference>
<keyword evidence="3" id="KW-0479">Metal-binding</keyword>
<keyword evidence="2" id="KW-0285">Flavoprotein</keyword>
<evidence type="ECO:0000259" key="8">
    <source>
        <dbReference type="PROSITE" id="PS51387"/>
    </source>
</evidence>
<dbReference type="Pfam" id="PF02913">
    <property type="entry name" value="FAD-oxidase_C"/>
    <property type="match status" value="1"/>
</dbReference>
<evidence type="ECO:0000256" key="2">
    <source>
        <dbReference type="ARBA" id="ARBA00022630"/>
    </source>
</evidence>
<evidence type="ECO:0000313" key="9">
    <source>
        <dbReference type="EMBL" id="RHW24945.1"/>
    </source>
</evidence>
<evidence type="ECO:0000313" key="10">
    <source>
        <dbReference type="Proteomes" id="UP000283644"/>
    </source>
</evidence>
<evidence type="ECO:0000256" key="1">
    <source>
        <dbReference type="ARBA" id="ARBA00001974"/>
    </source>
</evidence>
<dbReference type="InterPro" id="IPR016169">
    <property type="entry name" value="FAD-bd_PCMH_sub2"/>
</dbReference>
<dbReference type="SUPFAM" id="SSF56176">
    <property type="entry name" value="FAD-binding/transporter-associated domain-like"/>
    <property type="match status" value="1"/>
</dbReference>
<sequence>MSGPSKPAVSPQTLSAIETALVRGAEGEVDFSGGARAAYSSDSSNYRQVPLGVVFPRTAGDVSMTLQLASEYGVPVLARGAGTSLAGQACNEALILDMSRHMTMILDVDPDRRTARVQPGVVLDHLRAACAPYGLTFGPDPATHAWCTIGGMIGNNSCGTHSIKSGKTSDCVAELEVVLYGGERLRLGSYGDDQYRQAVLDGGTLARLLGSLREIGRRAEPHVRSRFPDLQRRVSGYNLDKLLPGQRLDIAKLLVGTESTCAVVTEAVVDLIPAFRKRRLVVLGYPSLEEAADAVPVLLRATDHLIALEGFDGALVDLLRVNKLHLDKLHLLPEGRGWLLAEIEGAAEEDLAVAERAILEAPASARPEARIYRSDAEMGGVWAMRESGLGATALRADGGHNYEGWEDAAVPPDQLGNYFRQLKLLQEEFGYRGAWYGHFGQGCVHTRNNFDLGSEAGLASYRNYVEQATDLVVGMGGSISGEHGDGQARGELLERMYGPEVVDLFRQVKAVFDPNGKMNPGKLVDPYPLDSNLRFGPAYARDVVLPSSKLQFVFDEDAGSLQHGAERCVGVGKCRSASGGVMCPSYRETGEERHSTRGRAKLLVEMFQGEVTPASWRNEDVRDALDLCLACKGCLTDCPTHVDMATYKAEFMSHFYRRRIRPRSMYALANLPWLARLATRAPRLANWMVADHPVGRTSRRVAGVTTSRPAPQFSSLAMRRELPRAGASQADVSVVIWPDTFTDAFNADAGRRLVGLFEEIGETVAVPRDWSCCGRTLYDAGMLGRAKRSLRRVLDVAAPWVALGVPIVVPEPSCLASFRDELPRLLADDDRVDAFRQLLMSPAEFLASRAVWERPEFQLASEAAPVTVHTHCHQRAGWGADAESTLLINLGYDVRVADAGCCGLAGSFGYTAAHAQVSRSIGEHQWLPALEDTLAGGTLVVDGFSCVLQATHLSGPQSTTLVDLVSSHVVRDER</sequence>
<dbReference type="Pfam" id="PF01565">
    <property type="entry name" value="FAD_binding_4"/>
    <property type="match status" value="1"/>
</dbReference>
<dbReference type="GO" id="GO:0046872">
    <property type="term" value="F:metal ion binding"/>
    <property type="evidence" value="ECO:0007669"/>
    <property type="project" value="UniProtKB-KW"/>
</dbReference>
<dbReference type="InterPro" id="IPR016164">
    <property type="entry name" value="FAD-linked_Oxase-like_C"/>
</dbReference>
<keyword evidence="6" id="KW-0408">Iron</keyword>
<dbReference type="Pfam" id="PF13183">
    <property type="entry name" value="Fer4_8"/>
    <property type="match status" value="1"/>
</dbReference>
<gene>
    <name evidence="9" type="ORF">D0Z08_22365</name>
</gene>
<keyword evidence="10" id="KW-1185">Reference proteome</keyword>
<dbReference type="GO" id="GO:0004458">
    <property type="term" value="F:D-lactate dehydrogenase (cytochrome) activity"/>
    <property type="evidence" value="ECO:0007669"/>
    <property type="project" value="TreeGrafter"/>
</dbReference>
<keyword evidence="7" id="KW-0411">Iron-sulfur</keyword>
<dbReference type="PANTHER" id="PTHR11748">
    <property type="entry name" value="D-LACTATE DEHYDROGENASE"/>
    <property type="match status" value="1"/>
</dbReference>
<dbReference type="GO" id="GO:1903457">
    <property type="term" value="P:lactate catabolic process"/>
    <property type="evidence" value="ECO:0007669"/>
    <property type="project" value="TreeGrafter"/>
</dbReference>
<organism evidence="9 10">
    <name type="scientific">Nocardioides immobilis</name>
    <dbReference type="NCBI Taxonomy" id="2049295"/>
    <lineage>
        <taxon>Bacteria</taxon>
        <taxon>Bacillati</taxon>
        <taxon>Actinomycetota</taxon>
        <taxon>Actinomycetes</taxon>
        <taxon>Propionibacteriales</taxon>
        <taxon>Nocardioidaceae</taxon>
        <taxon>Nocardioides</taxon>
    </lineage>
</organism>
<dbReference type="PROSITE" id="PS51387">
    <property type="entry name" value="FAD_PCMH"/>
    <property type="match status" value="1"/>
</dbReference>
<keyword evidence="5" id="KW-0560">Oxidoreductase</keyword>
<evidence type="ECO:0000256" key="5">
    <source>
        <dbReference type="ARBA" id="ARBA00023002"/>
    </source>
</evidence>
<dbReference type="InterPro" id="IPR016167">
    <property type="entry name" value="FAD-bd_PCMH_sub1"/>
</dbReference>
<evidence type="ECO:0000256" key="4">
    <source>
        <dbReference type="ARBA" id="ARBA00022827"/>
    </source>
</evidence>
<dbReference type="Gene3D" id="3.30.43.10">
    <property type="entry name" value="Uridine Diphospho-n-acetylenolpyruvylglucosamine Reductase, domain 2"/>
    <property type="match status" value="1"/>
</dbReference>
<reference evidence="9 10" key="1">
    <citation type="submission" date="2018-09" db="EMBL/GenBank/DDBJ databases">
        <title>Genome sequencing of Nocardioides immobilis CCTCC AB 2017083 for comparison to Nocardioides silvaticus.</title>
        <authorList>
            <person name="Li C."/>
            <person name="Wang G."/>
        </authorList>
    </citation>
    <scope>NUCLEOTIDE SEQUENCE [LARGE SCALE GENOMIC DNA]</scope>
    <source>
        <strain evidence="9 10">CCTCC AB 2017083</strain>
    </source>
</reference>
<comment type="cofactor">
    <cofactor evidence="1">
        <name>FAD</name>
        <dbReference type="ChEBI" id="CHEBI:57692"/>
    </cofactor>
</comment>
<dbReference type="GO" id="GO:0008720">
    <property type="term" value="F:D-lactate dehydrogenase (NAD+) activity"/>
    <property type="evidence" value="ECO:0007669"/>
    <property type="project" value="TreeGrafter"/>
</dbReference>
<dbReference type="InterPro" id="IPR036318">
    <property type="entry name" value="FAD-bd_PCMH-like_sf"/>
</dbReference>
<dbReference type="GO" id="GO:0071949">
    <property type="term" value="F:FAD binding"/>
    <property type="evidence" value="ECO:0007669"/>
    <property type="project" value="InterPro"/>
</dbReference>
<accession>A0A417XXA2</accession>
<dbReference type="Proteomes" id="UP000283644">
    <property type="component" value="Unassembled WGS sequence"/>
</dbReference>
<protein>
    <submittedName>
        <fullName evidence="9">FAD-binding oxidoreductase</fullName>
    </submittedName>
</protein>
<dbReference type="InterPro" id="IPR006094">
    <property type="entry name" value="Oxid_FAD_bind_N"/>
</dbReference>
<dbReference type="SUPFAM" id="SSF55103">
    <property type="entry name" value="FAD-linked oxidases, C-terminal domain"/>
    <property type="match status" value="1"/>
</dbReference>
<dbReference type="InterPro" id="IPR017900">
    <property type="entry name" value="4Fe4S_Fe_S_CS"/>
</dbReference>
<comment type="caution">
    <text evidence="9">The sequence shown here is derived from an EMBL/GenBank/DDBJ whole genome shotgun (WGS) entry which is preliminary data.</text>
</comment>
<proteinExistence type="predicted"/>
<keyword evidence="4" id="KW-0274">FAD</keyword>